<dbReference type="Pfam" id="PF07813">
    <property type="entry name" value="LTXXQ"/>
    <property type="match status" value="1"/>
</dbReference>
<feature type="chain" id="PRO_5011642242" description="LTXXQ motif family protein" evidence="3">
    <location>
        <begin position="23"/>
        <end position="145"/>
    </location>
</feature>
<keyword evidence="5" id="KW-1185">Reference proteome</keyword>
<dbReference type="AlphaFoldDB" id="A0A1I6J5A1"/>
<keyword evidence="1" id="KW-0175">Coiled coil</keyword>
<dbReference type="OrthoDB" id="6366714at2"/>
<protein>
    <recommendedName>
        <fullName evidence="6">LTXXQ motif family protein</fullName>
    </recommendedName>
</protein>
<sequence length="145" mass="16818">MNFIRTFAFALVAISFAGFASAQQQDQVSQIAQMVGLSDEQQSEIRGIVQETQAELQELQAEATEVQQRLQEEIGPDYSERVIREESERLGELTGEMTALSTLMQARIDSIFTDEQRETLEQRMREMQQQQQQMQQRQLQQQQMQ</sequence>
<reference evidence="5" key="1">
    <citation type="submission" date="2016-10" db="EMBL/GenBank/DDBJ databases">
        <authorList>
            <person name="Varghese N."/>
            <person name="Submissions S."/>
        </authorList>
    </citation>
    <scope>NUCLEOTIDE SEQUENCE [LARGE SCALE GENOMIC DNA]</scope>
    <source>
        <strain evidence="5">CGMCC 1.9167</strain>
    </source>
</reference>
<keyword evidence="3" id="KW-0732">Signal</keyword>
<dbReference type="InterPro" id="IPR012899">
    <property type="entry name" value="LTXXQ"/>
</dbReference>
<dbReference type="STRING" id="650891.SAMN05216203_2671"/>
<feature type="compositionally biased region" description="Low complexity" evidence="2">
    <location>
        <begin position="127"/>
        <end position="145"/>
    </location>
</feature>
<evidence type="ECO:0000256" key="3">
    <source>
        <dbReference type="SAM" id="SignalP"/>
    </source>
</evidence>
<dbReference type="Proteomes" id="UP000198644">
    <property type="component" value="Unassembled WGS sequence"/>
</dbReference>
<dbReference type="EMBL" id="FOYW01000002">
    <property type="protein sequence ID" value="SFR74184.1"/>
    <property type="molecule type" value="Genomic_DNA"/>
</dbReference>
<proteinExistence type="predicted"/>
<feature type="region of interest" description="Disordered" evidence="2">
    <location>
        <begin position="122"/>
        <end position="145"/>
    </location>
</feature>
<dbReference type="Gene3D" id="1.20.120.1490">
    <property type="match status" value="1"/>
</dbReference>
<gene>
    <name evidence="4" type="ORF">SAMN05216203_2671</name>
</gene>
<evidence type="ECO:0000256" key="1">
    <source>
        <dbReference type="SAM" id="Coils"/>
    </source>
</evidence>
<organism evidence="4 5">
    <name type="scientific">Marinobacter daqiaonensis</name>
    <dbReference type="NCBI Taxonomy" id="650891"/>
    <lineage>
        <taxon>Bacteria</taxon>
        <taxon>Pseudomonadati</taxon>
        <taxon>Pseudomonadota</taxon>
        <taxon>Gammaproteobacteria</taxon>
        <taxon>Pseudomonadales</taxon>
        <taxon>Marinobacteraceae</taxon>
        <taxon>Marinobacter</taxon>
    </lineage>
</organism>
<evidence type="ECO:0000313" key="5">
    <source>
        <dbReference type="Proteomes" id="UP000198644"/>
    </source>
</evidence>
<feature type="coiled-coil region" evidence="1">
    <location>
        <begin position="42"/>
        <end position="73"/>
    </location>
</feature>
<evidence type="ECO:0008006" key="6">
    <source>
        <dbReference type="Google" id="ProtNLM"/>
    </source>
</evidence>
<dbReference type="RefSeq" id="WP_092013995.1">
    <property type="nucleotide sequence ID" value="NZ_FOYW01000002.1"/>
</dbReference>
<accession>A0A1I6J5A1</accession>
<evidence type="ECO:0000256" key="2">
    <source>
        <dbReference type="SAM" id="MobiDB-lite"/>
    </source>
</evidence>
<evidence type="ECO:0000313" key="4">
    <source>
        <dbReference type="EMBL" id="SFR74184.1"/>
    </source>
</evidence>
<feature type="signal peptide" evidence="3">
    <location>
        <begin position="1"/>
        <end position="22"/>
    </location>
</feature>
<name>A0A1I6J5A1_9GAMM</name>